<accession>A0A1W1WP49</accession>
<dbReference type="AlphaFoldDB" id="A0A1W1WP49"/>
<sequence>MIPRNAAYGLRRVVPSYDQQIADWLGNKRNAIGVRINRVGAIAPPAFDDKTVSGGTVMGVLERDGATRIIEAACAKFAPMWERLSQASWNFASASFLVIYPICSVFCSGVLEHVAFKAVCNTGISR</sequence>
<dbReference type="Proteomes" id="UP000192660">
    <property type="component" value="Unassembled WGS sequence"/>
</dbReference>
<protein>
    <submittedName>
        <fullName evidence="1">Uncharacterized protein</fullName>
    </submittedName>
</protein>
<gene>
    <name evidence="1" type="ORF">SAMN00768000_3589</name>
</gene>
<dbReference type="EMBL" id="FWWY01000002">
    <property type="protein sequence ID" value="SMC08006.1"/>
    <property type="molecule type" value="Genomic_DNA"/>
</dbReference>
<proteinExistence type="predicted"/>
<reference evidence="2" key="1">
    <citation type="submission" date="2017-04" db="EMBL/GenBank/DDBJ databases">
        <authorList>
            <person name="Varghese N."/>
            <person name="Submissions S."/>
        </authorList>
    </citation>
    <scope>NUCLEOTIDE SEQUENCE [LARGE SCALE GENOMIC DNA]</scope>
    <source>
        <strain evidence="2">DSM 9293</strain>
    </source>
</reference>
<evidence type="ECO:0000313" key="2">
    <source>
        <dbReference type="Proteomes" id="UP000192660"/>
    </source>
</evidence>
<name>A0A1W1WP49_SULTA</name>
<evidence type="ECO:0000313" key="1">
    <source>
        <dbReference type="EMBL" id="SMC08006.1"/>
    </source>
</evidence>
<keyword evidence="2" id="KW-1185">Reference proteome</keyword>
<organism evidence="1 2">
    <name type="scientific">Sulfobacillus thermosulfidooxidans (strain DSM 9293 / VKM B-1269 / AT-1)</name>
    <dbReference type="NCBI Taxonomy" id="929705"/>
    <lineage>
        <taxon>Bacteria</taxon>
        <taxon>Bacillati</taxon>
        <taxon>Bacillota</taxon>
        <taxon>Clostridia</taxon>
        <taxon>Eubacteriales</taxon>
        <taxon>Clostridiales Family XVII. Incertae Sedis</taxon>
        <taxon>Sulfobacillus</taxon>
    </lineage>
</organism>